<keyword evidence="3" id="KW-1185">Reference proteome</keyword>
<keyword evidence="1" id="KW-0472">Membrane</keyword>
<dbReference type="EMBL" id="JAGHKO010000004">
    <property type="protein sequence ID" value="MBO9201696.1"/>
    <property type="molecule type" value="Genomic_DNA"/>
</dbReference>
<reference evidence="2 3" key="1">
    <citation type="submission" date="2021-03" db="EMBL/GenBank/DDBJ databases">
        <title>Assistant Professor.</title>
        <authorList>
            <person name="Huq M.A."/>
        </authorList>
    </citation>
    <scope>NUCLEOTIDE SEQUENCE [LARGE SCALE GENOMIC DNA]</scope>
    <source>
        <strain evidence="2 3">MAH-29</strain>
    </source>
</reference>
<feature type="transmembrane region" description="Helical" evidence="1">
    <location>
        <begin position="35"/>
        <end position="53"/>
    </location>
</feature>
<name>A0ABS3YUU7_9BACT</name>
<evidence type="ECO:0000313" key="2">
    <source>
        <dbReference type="EMBL" id="MBO9201696.1"/>
    </source>
</evidence>
<gene>
    <name evidence="2" type="ORF">J7I42_15545</name>
</gene>
<protein>
    <submittedName>
        <fullName evidence="2">Uncharacterized protein</fullName>
    </submittedName>
</protein>
<dbReference type="RefSeq" id="WP_209139750.1">
    <property type="nucleotide sequence ID" value="NZ_JAGHKO010000004.1"/>
</dbReference>
<organism evidence="2 3">
    <name type="scientific">Niastella soli</name>
    <dbReference type="NCBI Taxonomy" id="2821487"/>
    <lineage>
        <taxon>Bacteria</taxon>
        <taxon>Pseudomonadati</taxon>
        <taxon>Bacteroidota</taxon>
        <taxon>Chitinophagia</taxon>
        <taxon>Chitinophagales</taxon>
        <taxon>Chitinophagaceae</taxon>
        <taxon>Niastella</taxon>
    </lineage>
</organism>
<sequence>MSEKGLAVSTAEMEDIGIVGNRVIKAQPKQNKISGILKIAVAVMVIISGLKMLKNRKQTG</sequence>
<evidence type="ECO:0000256" key="1">
    <source>
        <dbReference type="SAM" id="Phobius"/>
    </source>
</evidence>
<accession>A0ABS3YUU7</accession>
<dbReference type="Proteomes" id="UP000677244">
    <property type="component" value="Unassembled WGS sequence"/>
</dbReference>
<comment type="caution">
    <text evidence="2">The sequence shown here is derived from an EMBL/GenBank/DDBJ whole genome shotgun (WGS) entry which is preliminary data.</text>
</comment>
<evidence type="ECO:0000313" key="3">
    <source>
        <dbReference type="Proteomes" id="UP000677244"/>
    </source>
</evidence>
<keyword evidence="1" id="KW-0812">Transmembrane</keyword>
<proteinExistence type="predicted"/>
<keyword evidence="1" id="KW-1133">Transmembrane helix</keyword>